<evidence type="ECO:0000256" key="1">
    <source>
        <dbReference type="SAM" id="MobiDB-lite"/>
    </source>
</evidence>
<proteinExistence type="predicted"/>
<feature type="region of interest" description="Disordered" evidence="1">
    <location>
        <begin position="1"/>
        <end position="56"/>
    </location>
</feature>
<protein>
    <submittedName>
        <fullName evidence="2">Uncharacterized protein</fullName>
    </submittedName>
</protein>
<reference evidence="2" key="1">
    <citation type="journal article" date="2019" name="BMC Genomics">
        <title>A new reference genome for Sorghum bicolor reveals high levels of sequence similarity between sweet and grain genotypes: implications for the genetics of sugar metabolism.</title>
        <authorList>
            <person name="Cooper E.A."/>
            <person name="Brenton Z.W."/>
            <person name="Flinn B.S."/>
            <person name="Jenkins J."/>
            <person name="Shu S."/>
            <person name="Flowers D."/>
            <person name="Luo F."/>
            <person name="Wang Y."/>
            <person name="Xia P."/>
            <person name="Barry K."/>
            <person name="Daum C."/>
            <person name="Lipzen A."/>
            <person name="Yoshinaga Y."/>
            <person name="Schmutz J."/>
            <person name="Saski C."/>
            <person name="Vermerris W."/>
            <person name="Kresovich S."/>
        </authorList>
    </citation>
    <scope>NUCLEOTIDE SEQUENCE</scope>
</reference>
<organism evidence="2 3">
    <name type="scientific">Sorghum bicolor</name>
    <name type="common">Sorghum</name>
    <name type="synonym">Sorghum vulgare</name>
    <dbReference type="NCBI Taxonomy" id="4558"/>
    <lineage>
        <taxon>Eukaryota</taxon>
        <taxon>Viridiplantae</taxon>
        <taxon>Streptophyta</taxon>
        <taxon>Embryophyta</taxon>
        <taxon>Tracheophyta</taxon>
        <taxon>Spermatophyta</taxon>
        <taxon>Magnoliopsida</taxon>
        <taxon>Liliopsida</taxon>
        <taxon>Poales</taxon>
        <taxon>Poaceae</taxon>
        <taxon>PACMAD clade</taxon>
        <taxon>Panicoideae</taxon>
        <taxon>Andropogonodae</taxon>
        <taxon>Andropogoneae</taxon>
        <taxon>Sorghinae</taxon>
        <taxon>Sorghum</taxon>
    </lineage>
</organism>
<comment type="caution">
    <text evidence="2">The sequence shown here is derived from an EMBL/GenBank/DDBJ whole genome shotgun (WGS) entry which is preliminary data.</text>
</comment>
<evidence type="ECO:0000313" key="3">
    <source>
        <dbReference type="Proteomes" id="UP000807115"/>
    </source>
</evidence>
<gene>
    <name evidence="2" type="ORF">BDA96_04G133200</name>
</gene>
<accession>A0A921R3J1</accession>
<dbReference type="AlphaFoldDB" id="A0A921R3J1"/>
<evidence type="ECO:0000313" key="2">
    <source>
        <dbReference type="EMBL" id="KAG0532744.1"/>
    </source>
</evidence>
<reference evidence="2" key="2">
    <citation type="submission" date="2020-10" db="EMBL/GenBank/DDBJ databases">
        <authorList>
            <person name="Cooper E.A."/>
            <person name="Brenton Z.W."/>
            <person name="Flinn B.S."/>
            <person name="Jenkins J."/>
            <person name="Shu S."/>
            <person name="Flowers D."/>
            <person name="Luo F."/>
            <person name="Wang Y."/>
            <person name="Xia P."/>
            <person name="Barry K."/>
            <person name="Daum C."/>
            <person name="Lipzen A."/>
            <person name="Yoshinaga Y."/>
            <person name="Schmutz J."/>
            <person name="Saski C."/>
            <person name="Vermerris W."/>
            <person name="Kresovich S."/>
        </authorList>
    </citation>
    <scope>NUCLEOTIDE SEQUENCE</scope>
</reference>
<dbReference type="EMBL" id="CM027683">
    <property type="protein sequence ID" value="KAG0532744.1"/>
    <property type="molecule type" value="Genomic_DNA"/>
</dbReference>
<name>A0A921R3J1_SORBI</name>
<sequence length="95" mass="10227">MADLEDLGRARGCGGPYGPASSRGLPLSLSIQETAGAGRRGWTNDGGGGTTRQGRVVRRGQTRCTEVGRHRFDGAMHVGRWIRGERRHNLMPLAS</sequence>
<dbReference type="Proteomes" id="UP000807115">
    <property type="component" value="Chromosome 4"/>
</dbReference>